<evidence type="ECO:0000313" key="5">
    <source>
        <dbReference type="Proteomes" id="UP000030640"/>
    </source>
</evidence>
<feature type="region of interest" description="Disordered" evidence="2">
    <location>
        <begin position="3366"/>
        <end position="3402"/>
    </location>
</feature>
<feature type="region of interest" description="Disordered" evidence="2">
    <location>
        <begin position="1721"/>
        <end position="1760"/>
    </location>
</feature>
<evidence type="ECO:0000256" key="2">
    <source>
        <dbReference type="SAM" id="MobiDB-lite"/>
    </source>
</evidence>
<dbReference type="RefSeq" id="XP_008817487.1">
    <property type="nucleotide sequence ID" value="XM_008819265.1"/>
</dbReference>
<feature type="region of interest" description="Disordered" evidence="2">
    <location>
        <begin position="2250"/>
        <end position="2328"/>
    </location>
</feature>
<feature type="compositionally biased region" description="Basic and acidic residues" evidence="2">
    <location>
        <begin position="2087"/>
        <end position="2099"/>
    </location>
</feature>
<dbReference type="PROSITE" id="PS51204">
    <property type="entry name" value="HSA"/>
    <property type="match status" value="1"/>
</dbReference>
<dbReference type="VEuPathDB" id="PlasmoDB:C922_03676"/>
<feature type="compositionally biased region" description="Basic residues" evidence="2">
    <location>
        <begin position="953"/>
        <end position="964"/>
    </location>
</feature>
<feature type="region of interest" description="Disordered" evidence="2">
    <location>
        <begin position="1129"/>
        <end position="1155"/>
    </location>
</feature>
<sequence>MNNAKDIINFNEHVVNRYKHCRTNDDSRCVLQHGTYPVDEVKRAPRGYVSRERSTCVIMAHSDRSLNLVKRFANLAKHTDSADRTNYRDNVSRTRPPDLQMVHRITICLCLKIYFSVYMYITNLRKLCFLLFCECSAYVAKKCRLYILNKANGKCKAIYRHAIQTEEEEEKKKDKQVYAGKLERSAGRGHMSDFHRIENNKPTEVGKKNDYHAYFVSSKFYIDKFGRIEKSAFMSARKVDAPNWPDAKRRRIRYLGCVTRVYTSKCRKRGGGNNSCTSRRSNDGDKYAANLTSGSLVVGRGRIQVVTPLLISRKGTYTKRNIFKKNNKKRIFQEQTWFNAFNKGSAIYPNGVYSYLRNGECLKVEVNGKNEDYISESSDEFEEQREVVTYSPFNHFSEGVFAVEDTRGDSSISIQRVVQKMLKIYLMLPIPLRFTEMVSDFYKPVSHWAVLVKQPCDWGETFLITPFNVLKIIVKKLKAHHFYLTFDLCFKTRVASEYDRKRAYIPGVSKNSTFNYPDGLKFRTTMLLKLFLTLPQVAEECHKMKFRPNVLMMGKHTGREVSKDKFKRQRGKVLSVMAERRLANVLRLPQQSISGAAKRANEATKRENEAAKRASDTEKLVDITVSRAKELLPISEPLLERKRRFNFIKNKMKVSLFLLRCYDIFPAKYVHVKMQRVELRGANCSRIDCGDVGNSAMRECPGGSSNKGRTDDNGKGERSRKRGDSNQSRKRDDGGQSSKRGDGGQSNKRGDGGQGGRSSGNGDDNDDEKNNKKSHTDDKGEKNDETKGSGKKDSGTNGNNTNSEKDSGSDAGGGTGSGSGKADSNEGVKGVSNGAAKGSSNGASNGTSNEASNGTSNAASNGASNAASNGASNEASNGTSNEASNGTSNGTSNGMSNADANSKKRRSEKGRSRSKNKGDVAGGRPPNQSAAGKDDSASVNNDSFLLNNERKESVKRKKGNKTGKKNGANEKNDKYSLNLLIAEDAYKIVKNGRVYKPTEPVNSFQTHQNFMLREMMWMSIDYYEEKRWKKNVSKRFSYQVNNHFEDRKKNDKYFISSQISNDIKIFWFFVLNEVRPDLVPVDVDHKVKNKNLLKRDFFKSVRKNFKMEGNNLFTPVEANPFASANDEQLDSHAAEDGEQSDKCDSPPNDSSPSGILSMARSMFSFNFMKKSEASGRRNIDKGNIDAGNIDAGNIHAGESPNYASRKDNPNDEQCEPPPSGKNSQSASPTIDANKQQTLASNSQVDERTIEEYQNYEQRLILFEENVSRELLSKHEHHSRRGVDFCENFRMEEEYTYRSAYHYNDDYVDYYSCSTDYLDLSNHLYIYCLLFMSISLIEVNENIFYNNENLINDDQATYSSDDEQGSTVPFGGKAKLMLRQNEASDEMGYTKHEKKKREKKRSDSNHGSDVADEGEVLEVEGAKSMNEPAKLGDEETKGNNPAKQNTKIKLEIVKKESKNEMEEYDEEVYREYARNHHEYQHVDDGDDFDDVTRLNEYADHMNHLDYYDEMRHINSNMLTMATTPLNGVDVNELLVIPYSASDRIISKGTGSSATLGQNRSEFLNQIKQKNVNLYMNNMELCGGRTYPFELEYINNSNNDIRLPLVNMSEYDEFTFFLYLFYLKNSPYILKKQMMKEKRKRKRDFSDVASAKKRTPKRKLNKAENDKTVETVLENEKCKTNEQPLTNAEVENASSLNEVNRAEENDQHFDFSKKDDYGKVGVKKKGIKDDGGLKNNHLSEEGHHSRVRETKEGSNFTEEQEEQNLKTWADTKEEWTSDEVNFLLILTKTYMNYVNVDSTQARGYNGEEQPPFEGIGDCPPAKNHLEQASIEVAPTEAVTSKVMHLGDAQNGDDTTAEQDGTTPSQVLNGKGNNNNRINSSESRNNSNNSSCGGGDQVHHSRKTQGNSPNEEVLTAHEGNNNARCAEKTMAPLGEVPLSANYIYSINWNIISLALASYNKINHVYEIRRTAEECKDKFFSLFRDKSYADVKSTSLHGENYLNNKKKLKKGSKRLKFLSIFPPRSANSLIGSFNKYMREKIEMHRQRRKAASSGGWGSDGMGSGCRGSDPGRPLTDECQMEEKQNAGGNPHESKGAKNDQPNRDEEESEGKNSNGEESILFDKPRKSELLNGILQQLSKGSAHLLNDKDNLSSKPSNSCTTEENTLSRMNELEEESNGNTFLFRNTNFCSNLKKDRLFNNLLSHISRNSDETSDEDTDCGKDSFFSSSDVDDSTTLKQDELSSIKSDHLKNITVKRKRPFGGDKQDEGREYDPSGDSAMEEGGVQNGGPSYEHSEVETQNEQMLERQERNPGVSRNMQEEQKERMEGKEKTGEITQIHDSNFLQRNEDVPWVESQRKSECSFWETEKGGGKIEECDNNTKNNSALPKGRNEPIEEGKELMPCNEEDELFLHDVDMSNHMCTSNLGNHSVTSNVGTFTTSNDKQIEGEENESVNFASLKKSLNSICSNKKSVNEFLALLRNDCLVKNKKFHKMIQNFLNKIKPVVGYYDNMLDSLNNETSYEVSKNEPMMNNTFCAKKIDKEFVKLIKKIIEYDKRRKNKSIKKLNNLSESSQIYKMNEFFIYSPNESYNTVKDFAQKILNYVPYVDDKKKINIKKVRKRFQCKNLVSQILLADYILDKLKNFPVNNSYQPTLNGKAVDSLLSETRLKAYTKFINDNLQEYQDVVKMEKCFAETYEGKKEEKFLFNREGLLNGRSGTNVKVKRENDHVSDDANDNESGPPMNKQMQERTDPMADPLPEHNAWFLNKNGKVFHDGGNEKDSNGAGVAGAIPVPIKMEDTSNAFNFNNYDDNHNALLRSGVYDDANVTPKGVRKAELDRDNRHSIIHIKGSMDNANVDSPLDGQVRINEPGRENDYIRTNQQMCQNASDHAVNPAVFNEMPLYQKVKEDELKNEAAKSIAPPSETGIYGDPNCGNVSNNGTNNGKRNRKSGGKSSAKSSGKGSGKGGGRGSTKGCNKENVKENGKIVASDNLPTLNETNAIKDAAKTKKPPMSHTNPFSGPPSESSNLDQQIQNLTKNEFFLSNRQKSLPIKNIAQTNKITKYKTSISVSNFSRELFKNNSILNYLPNGNNYLANNAPEKMPMKNGLPVSNLPAGEQDEEYAAPLEGDATVDSKNRQPDEQVPSMHSSAMNDMMVPLHVSNGQHVLSHDTTNFSNKKQKLVNTKYDSTPSKNATLENLNKCFINQAGTPFNAVQDYYMLNQSPAKWNKGLPNTEGIKSNASSFSYQQMQNWGDPQFVNKGDTSPLISTNLQMPVASAGSAHSSSRNSSAKKNSSKGSRIPKNSSSNSALVHSAGSSGVSGVSGVGGLSNGFSNNGLINNTLSNKGLSNNGLSNNGLINNTLSNNGLINNTLSSGGKPLFSRPNGEEEKFPSPMHAASQSGKYIPPNGRNMQMGQISQLSSTSQISPISQMAHSKPAMYDPPEVCPKNVRTNNLPNSNSSSHQIEVTSSGSCKKMQQIPMNNSSLNSEKKIYSMYKENQARGGVIGSSVVPGPSPSSSISRINDDALPFISATPSNYSVGYGTNQPVMQEADAKSKFLHEQMRNNQDMLSSDQKIFLDVSNKGNTIANYNYPTMARYPSNSIQNVNPLSTDNRRSNLGTNYSHANFLVNINNNKLESNEPLNFSNDSFNKNMSCSNLSSVKSDGNDEKRNLSSGALKTGADGNSHMFQRILQAKHQSDMQGAIPENHKTQPSYVNSSSGGGGAIINVLSSNIGNGVSSGIGSCVGNNISSGSAGYVDAGALSALKQPHMHMNDPQNNYIFSVNERGQKSLATMSPQGSNSQGFNQPNQLSQPNQPSHSTHPNQPSQQNINLNNMNGQAVKYHSANLPSRKQGGSVNYYVNQMNFILQVLNQLNSKGSTSPNGTQQGAGKPAMEHPAANQPSGSQSGMTHPGMNQPSMTQPSMTQPSMTQPSMTQPSMTQPSMTQPSMTQSSMTQGNLTAPIFGHSSSSVASSDGNKSLNISPFHSPNIKGKGFKQPFGDSSVNSPNITNMGTKGNLPKNMIQKIPPKNMYPSQDLIQQKLLQQQQELLQQKLQQQKMQKELFQKAYSEKENQSSTPQGAFQEMHNQCPPDNLMQNDQVRQQKLLQKIQQEQIQKQLQQLHSQQQFQVHQMQQKVHSQQMSSQKGPSPLKAQQLKQHLHAQKMNPQQMSPQQMNSQQINSQQMSPQKMNPQHITAQQLHAQQLKQIQMQKLQYQQQELKKHMEQLQQRIPLSQQKLHQLYNMKQNMFLSEDNEKKNKQSQISLPLNSHVPNMHNLQQLNKGEELLSKENLNSSMGGRVSGSVSGSMSASMSNGVGGVGGMAGSNIGGSNMGKNLGENAMYMINRKMSNNLNKLNNAEHFFSYDSFQQSLPPSKIDVKDMRTHDGKNINENSMLLNPAQARDLCNNNMPSRVVPNSMPPYISSNSPFKMNHHNKNNMNNNQQK</sequence>
<reference evidence="4 5" key="1">
    <citation type="submission" date="2013-02" db="EMBL/GenBank/DDBJ databases">
        <title>The Genome Sequence of Plasmodium inui San Antonio 1.</title>
        <authorList>
            <consortium name="The Broad Institute Genome Sequencing Platform"/>
            <consortium name="The Broad Institute Genome Sequencing Center for Infectious Disease"/>
            <person name="Neafsey D."/>
            <person name="Cheeseman I."/>
            <person name="Volkman S."/>
            <person name="Adams J."/>
            <person name="Walker B."/>
            <person name="Young S.K."/>
            <person name="Zeng Q."/>
            <person name="Gargeya S."/>
            <person name="Fitzgerald M."/>
            <person name="Haas B."/>
            <person name="Abouelleil A."/>
            <person name="Alvarado L."/>
            <person name="Arachchi H.M."/>
            <person name="Berlin A.M."/>
            <person name="Chapman S.B."/>
            <person name="Dewar J."/>
            <person name="Goldberg J."/>
            <person name="Griggs A."/>
            <person name="Gujja S."/>
            <person name="Hansen M."/>
            <person name="Howarth C."/>
            <person name="Imamovic A."/>
            <person name="Larimer J."/>
            <person name="McCowan C."/>
            <person name="Murphy C."/>
            <person name="Neiman D."/>
            <person name="Pearson M."/>
            <person name="Priest M."/>
            <person name="Roberts A."/>
            <person name="Saif S."/>
            <person name="Shea T."/>
            <person name="Sisk P."/>
            <person name="Sykes S."/>
            <person name="Wortman J."/>
            <person name="Nusbaum C."/>
            <person name="Birren B."/>
        </authorList>
    </citation>
    <scope>NUCLEOTIDE SEQUENCE [LARGE SCALE GENOMIC DNA]</scope>
    <source>
        <strain evidence="4 5">San Antonio 1</strain>
    </source>
</reference>
<feature type="compositionally biased region" description="Polar residues" evidence="2">
    <location>
        <begin position="3811"/>
        <end position="3822"/>
    </location>
</feature>
<feature type="region of interest" description="Disordered" evidence="2">
    <location>
        <begin position="2203"/>
        <end position="2234"/>
    </location>
</feature>
<feature type="compositionally biased region" description="Low complexity" evidence="2">
    <location>
        <begin position="3796"/>
        <end position="3810"/>
    </location>
</feature>
<feature type="region of interest" description="Disordered" evidence="2">
    <location>
        <begin position="596"/>
        <end position="615"/>
    </location>
</feature>
<keyword evidence="4" id="KW-0687">Ribonucleoprotein</keyword>
<feature type="compositionally biased region" description="Low complexity" evidence="2">
    <location>
        <begin position="2925"/>
        <end position="2937"/>
    </location>
</feature>
<feature type="compositionally biased region" description="Gly residues" evidence="2">
    <location>
        <begin position="810"/>
        <end position="819"/>
    </location>
</feature>
<feature type="domain" description="HSA" evidence="3">
    <location>
        <begin position="995"/>
        <end position="1068"/>
    </location>
</feature>
<feature type="region of interest" description="Disordered" evidence="2">
    <location>
        <begin position="3444"/>
        <end position="3469"/>
    </location>
</feature>
<feature type="coiled-coil region" evidence="1">
    <location>
        <begin position="4199"/>
        <end position="4226"/>
    </location>
</feature>
<evidence type="ECO:0000313" key="4">
    <source>
        <dbReference type="EMBL" id="EUD65949.1"/>
    </source>
</evidence>
<dbReference type="GeneID" id="20038950"/>
<feature type="compositionally biased region" description="Polar residues" evidence="2">
    <location>
        <begin position="1220"/>
        <end position="1243"/>
    </location>
</feature>
<feature type="region of interest" description="Disordered" evidence="2">
    <location>
        <begin position="2040"/>
        <end position="2116"/>
    </location>
</feature>
<dbReference type="OrthoDB" id="372624at2759"/>
<dbReference type="Pfam" id="PF07529">
    <property type="entry name" value="HSA"/>
    <property type="match status" value="1"/>
</dbReference>
<evidence type="ECO:0000259" key="3">
    <source>
        <dbReference type="PROSITE" id="PS51204"/>
    </source>
</evidence>
<feature type="compositionally biased region" description="Polar residues" evidence="2">
    <location>
        <begin position="4126"/>
        <end position="4136"/>
    </location>
</feature>
<feature type="compositionally biased region" description="Basic and acidic residues" evidence="2">
    <location>
        <begin position="708"/>
        <end position="742"/>
    </location>
</feature>
<gene>
    <name evidence="4" type="ORF">C922_03676</name>
</gene>
<feature type="compositionally biased region" description="Gly residues" evidence="2">
    <location>
        <begin position="2954"/>
        <end position="2964"/>
    </location>
</feature>
<keyword evidence="1" id="KW-0175">Coiled coil</keyword>
<proteinExistence type="predicted"/>
<feature type="compositionally biased region" description="Basic and acidic residues" evidence="2">
    <location>
        <begin position="1725"/>
        <end position="1750"/>
    </location>
</feature>
<feature type="compositionally biased region" description="Basic and acidic residues" evidence="2">
    <location>
        <begin position="2968"/>
        <end position="2977"/>
    </location>
</feature>
<feature type="region of interest" description="Disordered" evidence="2">
    <location>
        <begin position="1380"/>
        <end position="1444"/>
    </location>
</feature>
<feature type="region of interest" description="Disordered" evidence="2">
    <location>
        <begin position="3782"/>
        <end position="3822"/>
    </location>
</feature>
<feature type="region of interest" description="Disordered" evidence="2">
    <location>
        <begin position="3686"/>
        <end position="3709"/>
    </location>
</feature>
<feature type="region of interest" description="Disordered" evidence="2">
    <location>
        <begin position="2369"/>
        <end position="2389"/>
    </location>
</feature>
<feature type="compositionally biased region" description="Basic residues" evidence="2">
    <location>
        <begin position="1649"/>
        <end position="1658"/>
    </location>
</feature>
<feature type="region of interest" description="Disordered" evidence="2">
    <location>
        <begin position="1844"/>
        <end position="1911"/>
    </location>
</feature>
<name>W7A9X8_9APIC</name>
<feature type="region of interest" description="Disordered" evidence="2">
    <location>
        <begin position="3650"/>
        <end position="3673"/>
    </location>
</feature>
<feature type="compositionally biased region" description="Basic and acidic residues" evidence="2">
    <location>
        <begin position="2256"/>
        <end position="2268"/>
    </location>
</feature>
<protein>
    <submittedName>
        <fullName evidence="4">H/ACA ribonucleoprotein complex subunit 4</fullName>
    </submittedName>
</protein>
<feature type="compositionally biased region" description="Low complexity" evidence="2">
    <location>
        <begin position="832"/>
        <end position="898"/>
    </location>
</feature>
<dbReference type="InterPro" id="IPR014012">
    <property type="entry name" value="HSA_dom"/>
</dbReference>
<feature type="region of interest" description="Disordered" evidence="2">
    <location>
        <begin position="2717"/>
        <end position="2743"/>
    </location>
</feature>
<evidence type="ECO:0000256" key="1">
    <source>
        <dbReference type="SAM" id="Coils"/>
    </source>
</evidence>
<keyword evidence="5" id="KW-1185">Reference proteome</keyword>
<feature type="compositionally biased region" description="Gly residues" evidence="2">
    <location>
        <begin position="2050"/>
        <end position="2061"/>
    </location>
</feature>
<feature type="compositionally biased region" description="Polar residues" evidence="2">
    <location>
        <begin position="3867"/>
        <end position="3878"/>
    </location>
</feature>
<feature type="compositionally biased region" description="Basic and acidic residues" evidence="2">
    <location>
        <begin position="2313"/>
        <end position="2328"/>
    </location>
</feature>
<feature type="coiled-coil region" evidence="1">
    <location>
        <begin position="4030"/>
        <end position="4064"/>
    </location>
</feature>
<dbReference type="Proteomes" id="UP000030640">
    <property type="component" value="Unassembled WGS sequence"/>
</dbReference>
<dbReference type="GO" id="GO:1990904">
    <property type="term" value="C:ribonucleoprotein complex"/>
    <property type="evidence" value="ECO:0007669"/>
    <property type="project" value="UniProtKB-KW"/>
</dbReference>
<feature type="compositionally biased region" description="Basic and acidic residues" evidence="2">
    <location>
        <begin position="1129"/>
        <end position="1144"/>
    </location>
</feature>
<feature type="compositionally biased region" description="Polar residues" evidence="2">
    <location>
        <begin position="1849"/>
        <end position="1865"/>
    </location>
</feature>
<accession>W7A9X8</accession>
<organism evidence="4 5">
    <name type="scientific">Plasmodium inui San Antonio 1</name>
    <dbReference type="NCBI Taxonomy" id="1237626"/>
    <lineage>
        <taxon>Eukaryota</taxon>
        <taxon>Sar</taxon>
        <taxon>Alveolata</taxon>
        <taxon>Apicomplexa</taxon>
        <taxon>Aconoidasida</taxon>
        <taxon>Haemosporida</taxon>
        <taxon>Plasmodiidae</taxon>
        <taxon>Plasmodium</taxon>
        <taxon>Plasmodium (Plasmodium)</taxon>
    </lineage>
</organism>
<feature type="compositionally biased region" description="Basic and acidic residues" evidence="2">
    <location>
        <begin position="768"/>
        <end position="794"/>
    </location>
</feature>
<feature type="compositionally biased region" description="Polar residues" evidence="2">
    <location>
        <begin position="3890"/>
        <end position="3905"/>
    </location>
</feature>
<feature type="region of interest" description="Disordered" evidence="2">
    <location>
        <begin position="1639"/>
        <end position="1663"/>
    </location>
</feature>
<feature type="region of interest" description="Disordered" evidence="2">
    <location>
        <begin position="3267"/>
        <end position="3308"/>
    </location>
</feature>
<feature type="region of interest" description="Disordered" evidence="2">
    <location>
        <begin position="4408"/>
        <end position="4433"/>
    </location>
</feature>
<feature type="compositionally biased region" description="Polar residues" evidence="2">
    <location>
        <begin position="937"/>
        <end position="946"/>
    </location>
</feature>
<feature type="region of interest" description="Disordered" evidence="2">
    <location>
        <begin position="688"/>
        <end position="971"/>
    </location>
</feature>
<feature type="region of interest" description="Disordered" evidence="2">
    <location>
        <begin position="4119"/>
        <end position="4169"/>
    </location>
</feature>
<dbReference type="EMBL" id="KI965475">
    <property type="protein sequence ID" value="EUD65949.1"/>
    <property type="molecule type" value="Genomic_DNA"/>
</dbReference>
<feature type="compositionally biased region" description="Polar residues" evidence="2">
    <location>
        <begin position="3444"/>
        <end position="3463"/>
    </location>
</feature>
<feature type="compositionally biased region" description="Low complexity" evidence="2">
    <location>
        <begin position="3906"/>
        <end position="3946"/>
    </location>
</feature>
<feature type="region of interest" description="Disordered" evidence="2">
    <location>
        <begin position="2907"/>
        <end position="3022"/>
    </location>
</feature>
<feature type="compositionally biased region" description="Low complexity" evidence="2">
    <location>
        <begin position="3268"/>
        <end position="3290"/>
    </location>
</feature>
<feature type="region of interest" description="Disordered" evidence="2">
    <location>
        <begin position="3867"/>
        <end position="3970"/>
    </location>
</feature>
<feature type="compositionally biased region" description="Basic and acidic residues" evidence="2">
    <location>
        <begin position="599"/>
        <end position="615"/>
    </location>
</feature>
<feature type="compositionally biased region" description="Polar residues" evidence="2">
    <location>
        <begin position="3006"/>
        <end position="3022"/>
    </location>
</feature>
<feature type="compositionally biased region" description="Polar residues" evidence="2">
    <location>
        <begin position="3782"/>
        <end position="3795"/>
    </location>
</feature>
<feature type="compositionally biased region" description="Basic and acidic residues" evidence="2">
    <location>
        <begin position="1174"/>
        <end position="1183"/>
    </location>
</feature>
<feature type="compositionally biased region" description="Low complexity" evidence="2">
    <location>
        <begin position="1866"/>
        <end position="1888"/>
    </location>
</feature>
<feature type="region of interest" description="Disordered" evidence="2">
    <location>
        <begin position="1174"/>
        <end position="1245"/>
    </location>
</feature>
<feature type="compositionally biased region" description="Low complexity" evidence="2">
    <location>
        <begin position="4154"/>
        <end position="4169"/>
    </location>
</feature>
<feature type="compositionally biased region" description="Basic residues" evidence="2">
    <location>
        <begin position="903"/>
        <end position="915"/>
    </location>
</feature>